<sequence length="410" mass="44019">MTLYDLVAPAIEARSEPRYRIAGIRAADPLGADAILAAVPAMNRDADVPALTVALRTLVPDPDRTASLGVVDALAAVRDLGLLLGSLKRHGVEPLAAVPDALPVLEELGRRTDMVPRDTVHHYTTWNPLGDRQRMYTGDKMEGHLQNAVRMVFPALVAALDTCSELAGLAPYDPRFAAALDRTAQHVQAMVDSIDFTVAQVTPDFFARGLRPYFEEVDVAGHDYLGPAAAQVPLWLVDLTLWQSDRSSPEYDAFLDESVRYSLPSWRAFQAAHRGSTSAVSKLSAAISWESTPRLPPGLAASAVSLARVLRILKTFRARHIGMARKAYSDDLRLYDEGSGGAPIALLRTVLDLTRDNETLVRQANVGAHAPRTTPGAAAAGPVPVPVPVPVPTVSASAAGPALREKRFTA</sequence>
<gene>
    <name evidence="1" type="ORF">GCM10011583_02850</name>
</gene>
<evidence type="ECO:0000313" key="1">
    <source>
        <dbReference type="EMBL" id="GGJ74828.1"/>
    </source>
</evidence>
<dbReference type="InterPro" id="IPR015029">
    <property type="entry name" value="PrnB"/>
</dbReference>
<name>A0ABQ2DVM4_9ACTN</name>
<dbReference type="Pfam" id="PF08933">
    <property type="entry name" value="PrnB"/>
    <property type="match status" value="1"/>
</dbReference>
<comment type="caution">
    <text evidence="1">The sequence shown here is derived from an EMBL/GenBank/DDBJ whole genome shotgun (WGS) entry which is preliminary data.</text>
</comment>
<dbReference type="RefSeq" id="WP_189105366.1">
    <property type="nucleotide sequence ID" value="NZ_BMMV01000001.1"/>
</dbReference>
<dbReference type="InterPro" id="IPR037217">
    <property type="entry name" value="Trp/Indoleamine_2_3_dOase-like"/>
</dbReference>
<dbReference type="Gene3D" id="1.20.58.480">
    <property type="match status" value="1"/>
</dbReference>
<keyword evidence="2" id="KW-1185">Reference proteome</keyword>
<reference evidence="2" key="1">
    <citation type="journal article" date="2019" name="Int. J. Syst. Evol. Microbiol.">
        <title>The Global Catalogue of Microorganisms (GCM) 10K type strain sequencing project: providing services to taxonomists for standard genome sequencing and annotation.</title>
        <authorList>
            <consortium name="The Broad Institute Genomics Platform"/>
            <consortium name="The Broad Institute Genome Sequencing Center for Infectious Disease"/>
            <person name="Wu L."/>
            <person name="Ma J."/>
        </authorList>
    </citation>
    <scope>NUCLEOTIDE SEQUENCE [LARGE SCALE GENOMIC DNA]</scope>
    <source>
        <strain evidence="2">CGMCC 4.7275</strain>
    </source>
</reference>
<dbReference type="Proteomes" id="UP000660265">
    <property type="component" value="Unassembled WGS sequence"/>
</dbReference>
<organism evidence="1 2">
    <name type="scientific">Streptomyces camponoticapitis</name>
    <dbReference type="NCBI Taxonomy" id="1616125"/>
    <lineage>
        <taxon>Bacteria</taxon>
        <taxon>Bacillati</taxon>
        <taxon>Actinomycetota</taxon>
        <taxon>Actinomycetes</taxon>
        <taxon>Kitasatosporales</taxon>
        <taxon>Streptomycetaceae</taxon>
        <taxon>Streptomyces</taxon>
    </lineage>
</organism>
<evidence type="ECO:0008006" key="3">
    <source>
        <dbReference type="Google" id="ProtNLM"/>
    </source>
</evidence>
<dbReference type="EMBL" id="BMMV01000001">
    <property type="protein sequence ID" value="GGJ74828.1"/>
    <property type="molecule type" value="Genomic_DNA"/>
</dbReference>
<dbReference type="SUPFAM" id="SSF140959">
    <property type="entry name" value="Indolic compounds 2,3-dioxygenase-like"/>
    <property type="match status" value="1"/>
</dbReference>
<proteinExistence type="predicted"/>
<protein>
    <recommendedName>
        <fullName evidence="3">Monodechloroaminopyrrolnitrin synthase PrnB</fullName>
    </recommendedName>
</protein>
<accession>A0ABQ2DVM4</accession>
<evidence type="ECO:0000313" key="2">
    <source>
        <dbReference type="Proteomes" id="UP000660265"/>
    </source>
</evidence>
<dbReference type="Gene3D" id="1.20.58.1320">
    <property type="match status" value="1"/>
</dbReference>